<organism evidence="1 2">
    <name type="scientific">Pseudacidovorax intermedius</name>
    <dbReference type="NCBI Taxonomy" id="433924"/>
    <lineage>
        <taxon>Bacteria</taxon>
        <taxon>Pseudomonadati</taxon>
        <taxon>Pseudomonadota</taxon>
        <taxon>Betaproteobacteria</taxon>
        <taxon>Burkholderiales</taxon>
        <taxon>Comamonadaceae</taxon>
        <taxon>Pseudacidovorax</taxon>
    </lineage>
</organism>
<keyword evidence="2" id="KW-1185">Reference proteome</keyword>
<dbReference type="Proteomes" id="UP000255265">
    <property type="component" value="Unassembled WGS sequence"/>
</dbReference>
<dbReference type="EMBL" id="QQAV01000006">
    <property type="protein sequence ID" value="RDI23484.1"/>
    <property type="molecule type" value="Genomic_DNA"/>
</dbReference>
<reference evidence="1 2" key="1">
    <citation type="submission" date="2018-07" db="EMBL/GenBank/DDBJ databases">
        <title>Genomic Encyclopedia of Type Strains, Phase IV (KMG-IV): sequencing the most valuable type-strain genomes for metagenomic binning, comparative biology and taxonomic classification.</title>
        <authorList>
            <person name="Goeker M."/>
        </authorList>
    </citation>
    <scope>NUCLEOTIDE SEQUENCE [LARGE SCALE GENOMIC DNA]</scope>
    <source>
        <strain evidence="1 2">DSM 21352</strain>
    </source>
</reference>
<comment type="caution">
    <text evidence="1">The sequence shown here is derived from an EMBL/GenBank/DDBJ whole genome shotgun (WGS) entry which is preliminary data.</text>
</comment>
<name>A0A370FES6_9BURK</name>
<sequence length="86" mass="9317">MALTSEQLRTACEVVGAAPTVRDAAALWRARHPEVRAIVVDALDMRGETPALQLGARNVYLAASQGHCWHVTARPEEATVLILTQN</sequence>
<dbReference type="RefSeq" id="WP_114803512.1">
    <property type="nucleotide sequence ID" value="NZ_QQAV01000006.1"/>
</dbReference>
<gene>
    <name evidence="1" type="ORF">DFR41_106190</name>
</gene>
<proteinExistence type="predicted"/>
<dbReference type="AlphaFoldDB" id="A0A370FES6"/>
<accession>A0A370FES6</accession>
<protein>
    <submittedName>
        <fullName evidence="1">Uncharacterized protein</fullName>
    </submittedName>
</protein>
<evidence type="ECO:0000313" key="2">
    <source>
        <dbReference type="Proteomes" id="UP000255265"/>
    </source>
</evidence>
<dbReference type="OrthoDB" id="8563875at2"/>
<evidence type="ECO:0000313" key="1">
    <source>
        <dbReference type="EMBL" id="RDI23484.1"/>
    </source>
</evidence>